<comment type="subcellular location">
    <subcellularLocation>
        <location evidence="1">Membrane</location>
        <topology evidence="1">Single-pass membrane protein</topology>
    </subcellularLocation>
</comment>
<dbReference type="Pfam" id="PF12819">
    <property type="entry name" value="Malectin_like"/>
    <property type="match status" value="1"/>
</dbReference>
<dbReference type="Gene3D" id="3.80.10.10">
    <property type="entry name" value="Ribonuclease Inhibitor"/>
    <property type="match status" value="1"/>
</dbReference>
<dbReference type="PROSITE" id="PS50011">
    <property type="entry name" value="PROTEIN_KINASE_DOM"/>
    <property type="match status" value="1"/>
</dbReference>
<evidence type="ECO:0000256" key="14">
    <source>
        <dbReference type="ARBA" id="ARBA00023170"/>
    </source>
</evidence>
<keyword evidence="15" id="KW-0325">Glycoprotein</keyword>
<keyword evidence="12 19" id="KW-1133">Transmembrane helix</keyword>
<dbReference type="PANTHER" id="PTHR45631:SF68">
    <property type="entry name" value="REPEAT FAMILY PROTEIN, PUTATIVE, EXPRESSED-RELATED"/>
    <property type="match status" value="1"/>
</dbReference>
<dbReference type="SUPFAM" id="SSF56112">
    <property type="entry name" value="Protein kinase-like (PK-like)"/>
    <property type="match status" value="1"/>
</dbReference>
<evidence type="ECO:0000256" key="8">
    <source>
        <dbReference type="ARBA" id="ARBA00022737"/>
    </source>
</evidence>
<evidence type="ECO:0000256" key="9">
    <source>
        <dbReference type="ARBA" id="ARBA00022741"/>
    </source>
</evidence>
<keyword evidence="8" id="KW-0677">Repeat</keyword>
<dbReference type="InterPro" id="IPR001245">
    <property type="entry name" value="Ser-Thr/Tyr_kinase_cat_dom"/>
</dbReference>
<feature type="transmembrane region" description="Helical" evidence="19">
    <location>
        <begin position="607"/>
        <end position="630"/>
    </location>
</feature>
<keyword evidence="10" id="KW-0418">Kinase</keyword>
<evidence type="ECO:0000256" key="12">
    <source>
        <dbReference type="ARBA" id="ARBA00022989"/>
    </source>
</evidence>
<evidence type="ECO:0000256" key="2">
    <source>
        <dbReference type="ARBA" id="ARBA00012513"/>
    </source>
</evidence>
<reference evidence="21 22" key="1">
    <citation type="submission" date="2024-09" db="EMBL/GenBank/DDBJ databases">
        <title>Chromosome-scale assembly of Riccia sorocarpa.</title>
        <authorList>
            <person name="Paukszto L."/>
        </authorList>
    </citation>
    <scope>NUCLEOTIDE SEQUENCE [LARGE SCALE GENOMIC DNA]</scope>
    <source>
        <strain evidence="21">LP-2024</strain>
        <tissue evidence="21">Aerial parts of the thallus</tissue>
    </source>
</reference>
<dbReference type="Gene3D" id="1.10.510.10">
    <property type="entry name" value="Transferase(Phosphotransferase) domain 1"/>
    <property type="match status" value="1"/>
</dbReference>
<keyword evidence="4" id="KW-0433">Leucine-rich repeat</keyword>
<protein>
    <recommendedName>
        <fullName evidence="2">non-specific serine/threonine protein kinase</fullName>
        <ecNumber evidence="2">2.7.11.1</ecNumber>
    </recommendedName>
</protein>
<proteinExistence type="predicted"/>
<evidence type="ECO:0000256" key="15">
    <source>
        <dbReference type="ARBA" id="ARBA00023180"/>
    </source>
</evidence>
<feature type="domain" description="Protein kinase" evidence="20">
    <location>
        <begin position="673"/>
        <end position="951"/>
    </location>
</feature>
<evidence type="ECO:0000256" key="17">
    <source>
        <dbReference type="ARBA" id="ARBA00048679"/>
    </source>
</evidence>
<evidence type="ECO:0000256" key="18">
    <source>
        <dbReference type="SAM" id="MobiDB-lite"/>
    </source>
</evidence>
<evidence type="ECO:0000256" key="4">
    <source>
        <dbReference type="ARBA" id="ARBA00022614"/>
    </source>
</evidence>
<dbReference type="InterPro" id="IPR001611">
    <property type="entry name" value="Leu-rich_rpt"/>
</dbReference>
<dbReference type="Gene3D" id="3.30.200.20">
    <property type="entry name" value="Phosphorylase Kinase, domain 1"/>
    <property type="match status" value="1"/>
</dbReference>
<dbReference type="Proteomes" id="UP001633002">
    <property type="component" value="Unassembled WGS sequence"/>
</dbReference>
<organism evidence="21 22">
    <name type="scientific">Riccia sorocarpa</name>
    <dbReference type="NCBI Taxonomy" id="122646"/>
    <lineage>
        <taxon>Eukaryota</taxon>
        <taxon>Viridiplantae</taxon>
        <taxon>Streptophyta</taxon>
        <taxon>Embryophyta</taxon>
        <taxon>Marchantiophyta</taxon>
        <taxon>Marchantiopsida</taxon>
        <taxon>Marchantiidae</taxon>
        <taxon>Marchantiales</taxon>
        <taxon>Ricciaceae</taxon>
        <taxon>Riccia</taxon>
    </lineage>
</organism>
<keyword evidence="3" id="KW-0723">Serine/threonine-protein kinase</keyword>
<dbReference type="SMART" id="SM00220">
    <property type="entry name" value="S_TKc"/>
    <property type="match status" value="1"/>
</dbReference>
<dbReference type="PROSITE" id="PS51450">
    <property type="entry name" value="LRR"/>
    <property type="match status" value="1"/>
</dbReference>
<comment type="caution">
    <text evidence="21">The sequence shown here is derived from an EMBL/GenBank/DDBJ whole genome shotgun (WGS) entry which is preliminary data.</text>
</comment>
<dbReference type="FunFam" id="3.80.10.10:FF:000041">
    <property type="entry name" value="LRR receptor-like serine/threonine-protein kinase ERECTA"/>
    <property type="match status" value="1"/>
</dbReference>
<comment type="catalytic activity">
    <reaction evidence="16">
        <text>L-threonyl-[protein] + ATP = O-phospho-L-threonyl-[protein] + ADP + H(+)</text>
        <dbReference type="Rhea" id="RHEA:46608"/>
        <dbReference type="Rhea" id="RHEA-COMP:11060"/>
        <dbReference type="Rhea" id="RHEA-COMP:11605"/>
        <dbReference type="ChEBI" id="CHEBI:15378"/>
        <dbReference type="ChEBI" id="CHEBI:30013"/>
        <dbReference type="ChEBI" id="CHEBI:30616"/>
        <dbReference type="ChEBI" id="CHEBI:61977"/>
        <dbReference type="ChEBI" id="CHEBI:456216"/>
        <dbReference type="EC" id="2.7.11.1"/>
    </reaction>
</comment>
<dbReference type="GO" id="GO:0005524">
    <property type="term" value="F:ATP binding"/>
    <property type="evidence" value="ECO:0007669"/>
    <property type="project" value="UniProtKB-KW"/>
</dbReference>
<evidence type="ECO:0000256" key="6">
    <source>
        <dbReference type="ARBA" id="ARBA00022692"/>
    </source>
</evidence>
<dbReference type="InterPro" id="IPR032675">
    <property type="entry name" value="LRR_dom_sf"/>
</dbReference>
<dbReference type="InterPro" id="IPR008271">
    <property type="entry name" value="Ser/Thr_kinase_AS"/>
</dbReference>
<evidence type="ECO:0000256" key="11">
    <source>
        <dbReference type="ARBA" id="ARBA00022840"/>
    </source>
</evidence>
<dbReference type="AlphaFoldDB" id="A0ABD3GBQ3"/>
<keyword evidence="7" id="KW-0732">Signal</keyword>
<dbReference type="EC" id="2.7.11.1" evidence="2"/>
<dbReference type="CDD" id="cd14066">
    <property type="entry name" value="STKc_IRAK"/>
    <property type="match status" value="1"/>
</dbReference>
<evidence type="ECO:0000256" key="5">
    <source>
        <dbReference type="ARBA" id="ARBA00022679"/>
    </source>
</evidence>
<feature type="compositionally biased region" description="Polar residues" evidence="18">
    <location>
        <begin position="974"/>
        <end position="988"/>
    </location>
</feature>
<evidence type="ECO:0000256" key="13">
    <source>
        <dbReference type="ARBA" id="ARBA00023136"/>
    </source>
</evidence>
<keyword evidence="9" id="KW-0547">Nucleotide-binding</keyword>
<sequence>MREGLKFGVEAPRGGTVELIHSKTGKETLAAAMGLQRSSALAITLALAVVLYFAAPASSQPGYLNIDCGAPKNYSDYYYNWVTDTGYIETGYNSGPVYAKGDELDLRFFNDSRQKHCYTLPTEPDTTYLVRASFLYGNFTELYGNITFDLTIDSTYWTTIVIQPVVNWYDDDNYGVWTILRREAIVRSTGTRLYMCLLRKFGLPFITSLQLRKFADNMYEEVKNNQILVTNSRWTASIWGQVRYPDDPYDRVWTTYSSSYGAEMYAADEQSLQFENTTVIPTSTDINLPPVYCLENAYIWNETTDVGWFYLTNLTQTSGRFYVAVYFQEIDDLVKATEKKGKRNVAFGLNGVPEVNGQIEVTLDVSTISTVFESTDTSFNFTFSRADHGSKLGPMFNALELYSVYPVDPSYTAPEDVTALQFLLSSLHGIGIWNGDPCYPVPWEWITCNNALPSKVTQLKLSGKLLNGTIPPDINGLTELTDLWLDNNKIQGDIPDLGKLIKLVTLHLQNNSLEGPIPASLGALPALEELFLQNNNLSGPIPPSLLAPRNGVKFSFVYDGNQDLQTCLPENGPCLPTNQNTNSSGPGSGTNAPGAAPATQGGGVNPALIAGVAVGGACVVLAFVFLYCCFLKRSPISDAGGYKKGPGGLLSDDASQKLQARVFSMEDIATMTSNFAKKLGQGSFGPVYYGTTIDGQEVAVKVNAADSSQGTEEFINEVVLLSRVHHKYLVSLVGYCQAPQQHILVYAFMPNGTLTEHLHGDRAQTNPLTWIQRLEIALNAAQGLEYLHTFCNPPIIHRDIKPSNILLDNNLMAKVADFGMSKSAPEESKTGFSTAVKGTFGYLDPEYLSGWRLTTKSDVYSFGVILLELITGRKPTSLIHFADGTQGNFMGWARSAQKNGDVMSIVDPDLDGNFNQEVMLKVADLALASVATEGVNRPDMGEIVRWVMEAIKMENADGKNNNGQGNNTGFNYASPRNSNSQPSYNSVGSYAEEMTHTYNQPR</sequence>
<dbReference type="FunFam" id="1.10.510.10:FF:000146">
    <property type="entry name" value="LRR receptor-like serine/threonine-protein kinase IOS1"/>
    <property type="match status" value="1"/>
</dbReference>
<evidence type="ECO:0000256" key="19">
    <source>
        <dbReference type="SAM" id="Phobius"/>
    </source>
</evidence>
<keyword evidence="22" id="KW-1185">Reference proteome</keyword>
<dbReference type="EMBL" id="JBJQOH010000008">
    <property type="protein sequence ID" value="KAL3675219.1"/>
    <property type="molecule type" value="Genomic_DNA"/>
</dbReference>
<gene>
    <name evidence="21" type="ORF">R1sor_025167</name>
</gene>
<dbReference type="SUPFAM" id="SSF52058">
    <property type="entry name" value="L domain-like"/>
    <property type="match status" value="1"/>
</dbReference>
<evidence type="ECO:0000313" key="22">
    <source>
        <dbReference type="Proteomes" id="UP001633002"/>
    </source>
</evidence>
<accession>A0ABD3GBQ3</accession>
<evidence type="ECO:0000313" key="21">
    <source>
        <dbReference type="EMBL" id="KAL3675219.1"/>
    </source>
</evidence>
<feature type="compositionally biased region" description="Low complexity" evidence="18">
    <location>
        <begin position="577"/>
        <end position="598"/>
    </location>
</feature>
<keyword evidence="13 19" id="KW-0472">Membrane</keyword>
<feature type="region of interest" description="Disordered" evidence="18">
    <location>
        <begin position="569"/>
        <end position="598"/>
    </location>
</feature>
<dbReference type="InterPro" id="IPR000719">
    <property type="entry name" value="Prot_kinase_dom"/>
</dbReference>
<dbReference type="PROSITE" id="PS00108">
    <property type="entry name" value="PROTEIN_KINASE_ST"/>
    <property type="match status" value="1"/>
</dbReference>
<evidence type="ECO:0000256" key="1">
    <source>
        <dbReference type="ARBA" id="ARBA00004167"/>
    </source>
</evidence>
<evidence type="ECO:0000256" key="3">
    <source>
        <dbReference type="ARBA" id="ARBA00022527"/>
    </source>
</evidence>
<keyword evidence="14" id="KW-0675">Receptor</keyword>
<feature type="compositionally biased region" description="Low complexity" evidence="18">
    <location>
        <begin position="958"/>
        <end position="971"/>
    </location>
</feature>
<evidence type="ECO:0000256" key="16">
    <source>
        <dbReference type="ARBA" id="ARBA00047899"/>
    </source>
</evidence>
<dbReference type="Pfam" id="PF07714">
    <property type="entry name" value="PK_Tyr_Ser-Thr"/>
    <property type="match status" value="1"/>
</dbReference>
<comment type="catalytic activity">
    <reaction evidence="17">
        <text>L-seryl-[protein] + ATP = O-phospho-L-seryl-[protein] + ADP + H(+)</text>
        <dbReference type="Rhea" id="RHEA:17989"/>
        <dbReference type="Rhea" id="RHEA-COMP:9863"/>
        <dbReference type="Rhea" id="RHEA-COMP:11604"/>
        <dbReference type="ChEBI" id="CHEBI:15378"/>
        <dbReference type="ChEBI" id="CHEBI:29999"/>
        <dbReference type="ChEBI" id="CHEBI:30616"/>
        <dbReference type="ChEBI" id="CHEBI:83421"/>
        <dbReference type="ChEBI" id="CHEBI:456216"/>
        <dbReference type="EC" id="2.7.11.1"/>
    </reaction>
</comment>
<keyword evidence="6 19" id="KW-0812">Transmembrane</keyword>
<dbReference type="GO" id="GO:0016020">
    <property type="term" value="C:membrane"/>
    <property type="evidence" value="ECO:0007669"/>
    <property type="project" value="UniProtKB-SubCell"/>
</dbReference>
<evidence type="ECO:0000256" key="7">
    <source>
        <dbReference type="ARBA" id="ARBA00022729"/>
    </source>
</evidence>
<evidence type="ECO:0000259" key="20">
    <source>
        <dbReference type="PROSITE" id="PS50011"/>
    </source>
</evidence>
<dbReference type="InterPro" id="IPR011009">
    <property type="entry name" value="Kinase-like_dom_sf"/>
</dbReference>
<keyword evidence="5" id="KW-0808">Transferase</keyword>
<feature type="region of interest" description="Disordered" evidence="18">
    <location>
        <begin position="956"/>
        <end position="1002"/>
    </location>
</feature>
<evidence type="ECO:0000256" key="10">
    <source>
        <dbReference type="ARBA" id="ARBA00022777"/>
    </source>
</evidence>
<name>A0ABD3GBQ3_9MARC</name>
<dbReference type="InterPro" id="IPR024788">
    <property type="entry name" value="Malectin-like_Carb-bd_dom"/>
</dbReference>
<dbReference type="PANTHER" id="PTHR45631">
    <property type="entry name" value="OS07G0107800 PROTEIN-RELATED"/>
    <property type="match status" value="1"/>
</dbReference>
<dbReference type="Pfam" id="PF00560">
    <property type="entry name" value="LRR_1"/>
    <property type="match status" value="2"/>
</dbReference>
<dbReference type="FunFam" id="3.30.200.20:FF:000039">
    <property type="entry name" value="receptor-like protein kinase FERONIA"/>
    <property type="match status" value="1"/>
</dbReference>
<keyword evidence="11" id="KW-0067">ATP-binding</keyword>
<dbReference type="GO" id="GO:0004674">
    <property type="term" value="F:protein serine/threonine kinase activity"/>
    <property type="evidence" value="ECO:0007669"/>
    <property type="project" value="UniProtKB-KW"/>
</dbReference>